<dbReference type="Pfam" id="PF02033">
    <property type="entry name" value="RBFA"/>
    <property type="match status" value="1"/>
</dbReference>
<keyword evidence="1 2" id="KW-0690">Ribosome biogenesis</keyword>
<evidence type="ECO:0000313" key="4">
    <source>
        <dbReference type="EMBL" id="GGJ99395.1"/>
    </source>
</evidence>
<reference evidence="4" key="2">
    <citation type="submission" date="2020-09" db="EMBL/GenBank/DDBJ databases">
        <authorList>
            <person name="Sun Q."/>
            <person name="Ohkuma M."/>
        </authorList>
    </citation>
    <scope>NUCLEOTIDE SEQUENCE</scope>
    <source>
        <strain evidence="4">JCM 14719</strain>
    </source>
</reference>
<dbReference type="InterPro" id="IPR020053">
    <property type="entry name" value="Ribosome-bd_factorA_CS"/>
</dbReference>
<dbReference type="SUPFAM" id="SSF89919">
    <property type="entry name" value="Ribosome-binding factor A, RbfA"/>
    <property type="match status" value="1"/>
</dbReference>
<dbReference type="InterPro" id="IPR023799">
    <property type="entry name" value="RbfA_dom_sf"/>
</dbReference>
<feature type="region of interest" description="Disordered" evidence="3">
    <location>
        <begin position="118"/>
        <end position="139"/>
    </location>
</feature>
<dbReference type="GO" id="GO:0043024">
    <property type="term" value="F:ribosomal small subunit binding"/>
    <property type="evidence" value="ECO:0007669"/>
    <property type="project" value="TreeGrafter"/>
</dbReference>
<organism evidence="4 5">
    <name type="scientific">Calditerricola satsumensis</name>
    <dbReference type="NCBI Taxonomy" id="373054"/>
    <lineage>
        <taxon>Bacteria</taxon>
        <taxon>Bacillati</taxon>
        <taxon>Bacillota</taxon>
        <taxon>Bacilli</taxon>
        <taxon>Bacillales</taxon>
        <taxon>Bacillaceae</taxon>
        <taxon>Calditerricola</taxon>
    </lineage>
</organism>
<dbReference type="GO" id="GO:0030490">
    <property type="term" value="P:maturation of SSU-rRNA"/>
    <property type="evidence" value="ECO:0007669"/>
    <property type="project" value="UniProtKB-UniRule"/>
</dbReference>
<evidence type="ECO:0000256" key="3">
    <source>
        <dbReference type="SAM" id="MobiDB-lite"/>
    </source>
</evidence>
<dbReference type="NCBIfam" id="TIGR00082">
    <property type="entry name" value="rbfA"/>
    <property type="match status" value="1"/>
</dbReference>
<dbReference type="HAMAP" id="MF_00003">
    <property type="entry name" value="RbfA"/>
    <property type="match status" value="1"/>
</dbReference>
<proteinExistence type="inferred from homology"/>
<comment type="subunit">
    <text evidence="2">Monomer. Binds 30S ribosomal subunits, but not 50S ribosomal subunits or 70S ribosomes.</text>
</comment>
<dbReference type="PROSITE" id="PS01319">
    <property type="entry name" value="RBFA"/>
    <property type="match status" value="1"/>
</dbReference>
<name>A0A8J3B7Q3_9BACI</name>
<dbReference type="Gene3D" id="3.30.300.20">
    <property type="match status" value="1"/>
</dbReference>
<evidence type="ECO:0000256" key="1">
    <source>
        <dbReference type="ARBA" id="ARBA00022517"/>
    </source>
</evidence>
<evidence type="ECO:0000256" key="2">
    <source>
        <dbReference type="HAMAP-Rule" id="MF_00003"/>
    </source>
</evidence>
<gene>
    <name evidence="2" type="primary">rbfA</name>
    <name evidence="4" type="ORF">GCM10007043_11890</name>
</gene>
<dbReference type="Proteomes" id="UP000637720">
    <property type="component" value="Unassembled WGS sequence"/>
</dbReference>
<evidence type="ECO:0000313" key="5">
    <source>
        <dbReference type="Proteomes" id="UP000637720"/>
    </source>
</evidence>
<comment type="caution">
    <text evidence="4">The sequence shown here is derived from an EMBL/GenBank/DDBJ whole genome shotgun (WGS) entry which is preliminary data.</text>
</comment>
<comment type="function">
    <text evidence="2">One of several proteins that assist in the late maturation steps of the functional core of the 30S ribosomal subunit. Associates with free 30S ribosomal subunits (but not with 30S subunits that are part of 70S ribosomes or polysomes). Required for efficient processing of 16S rRNA. May interact with the 5'-terminal helix region of 16S rRNA.</text>
</comment>
<comment type="similarity">
    <text evidence="2">Belongs to the RbfA family.</text>
</comment>
<dbReference type="AlphaFoldDB" id="A0A8J3B7Q3"/>
<sequence length="139" mass="16120">METVPNYRIQRLAERIKEELSDILQRELKDPRLGFVSITDVELTRDLQVAKVYVSVLGSEEEKETSLETLQRAKGFLRTEIGRRIQMRHVPDLLFKFDTSIEHGARVHELLLELERKGELTRDGEGTDEAAKEERADDE</sequence>
<dbReference type="GO" id="GO:0005829">
    <property type="term" value="C:cytosol"/>
    <property type="evidence" value="ECO:0007669"/>
    <property type="project" value="TreeGrafter"/>
</dbReference>
<dbReference type="PANTHER" id="PTHR33515:SF1">
    <property type="entry name" value="RIBOSOME-BINDING FACTOR A, CHLOROPLASTIC-RELATED"/>
    <property type="match status" value="1"/>
</dbReference>
<comment type="subcellular location">
    <subcellularLocation>
        <location evidence="2">Cytoplasm</location>
    </subcellularLocation>
</comment>
<reference evidence="4" key="1">
    <citation type="journal article" date="2014" name="Int. J. Syst. Evol. Microbiol.">
        <title>Complete genome sequence of Corynebacterium casei LMG S-19264T (=DSM 44701T), isolated from a smear-ripened cheese.</title>
        <authorList>
            <consortium name="US DOE Joint Genome Institute (JGI-PGF)"/>
            <person name="Walter F."/>
            <person name="Albersmeier A."/>
            <person name="Kalinowski J."/>
            <person name="Ruckert C."/>
        </authorList>
    </citation>
    <scope>NUCLEOTIDE SEQUENCE</scope>
    <source>
        <strain evidence="4">JCM 14719</strain>
    </source>
</reference>
<protein>
    <recommendedName>
        <fullName evidence="2">Ribosome-binding factor A</fullName>
    </recommendedName>
</protein>
<dbReference type="InterPro" id="IPR000238">
    <property type="entry name" value="RbfA"/>
</dbReference>
<accession>A0A8J3B7Q3</accession>
<keyword evidence="2" id="KW-0963">Cytoplasm</keyword>
<dbReference type="EMBL" id="BMOF01000019">
    <property type="protein sequence ID" value="GGJ99395.1"/>
    <property type="molecule type" value="Genomic_DNA"/>
</dbReference>
<dbReference type="InterPro" id="IPR015946">
    <property type="entry name" value="KH_dom-like_a/b"/>
</dbReference>
<dbReference type="PANTHER" id="PTHR33515">
    <property type="entry name" value="RIBOSOME-BINDING FACTOR A, CHLOROPLASTIC-RELATED"/>
    <property type="match status" value="1"/>
</dbReference>
<keyword evidence="5" id="KW-1185">Reference proteome</keyword>